<organism evidence="1 2">
    <name type="scientific">Cytobacillus purgationiresistens</name>
    <dbReference type="NCBI Taxonomy" id="863449"/>
    <lineage>
        <taxon>Bacteria</taxon>
        <taxon>Bacillati</taxon>
        <taxon>Bacillota</taxon>
        <taxon>Bacilli</taxon>
        <taxon>Bacillales</taxon>
        <taxon>Bacillaceae</taxon>
        <taxon>Cytobacillus</taxon>
    </lineage>
</organism>
<evidence type="ECO:0000313" key="1">
    <source>
        <dbReference type="EMBL" id="MDQ0270967.1"/>
    </source>
</evidence>
<accession>A0ABU0AJN7</accession>
<sequence length="258" mass="29722">MKYPRSFLKFREKQSDFITKTHNQNIKDRRLISMSGLKPKTVMQMIQHTYVSRGSYPTEGVFLGVDNDVAGHKFVDRFKNMVLDTKDGQQITFHNLIPNDLQIPKKHIPLYQDAAIKYNVNWKDIVAIHKAETNLSDTNEIANNFGYGKYFGKSLEVNEQPKQINLLSAIDNCARGLAEHFKSGRFNLMKTLDAPGINSIEINKMHKKVKAYSEKYNDLGFLPTNDITKDWNDKLKLDKNMRDKKISNKKELAAAIVR</sequence>
<proteinExistence type="predicted"/>
<evidence type="ECO:0000313" key="2">
    <source>
        <dbReference type="Proteomes" id="UP001238088"/>
    </source>
</evidence>
<gene>
    <name evidence="1" type="ORF">J2S17_002853</name>
</gene>
<protein>
    <submittedName>
        <fullName evidence="1">Uncharacterized protein</fullName>
    </submittedName>
</protein>
<dbReference type="Proteomes" id="UP001238088">
    <property type="component" value="Unassembled WGS sequence"/>
</dbReference>
<keyword evidence="2" id="KW-1185">Reference proteome</keyword>
<comment type="caution">
    <text evidence="1">The sequence shown here is derived from an EMBL/GenBank/DDBJ whole genome shotgun (WGS) entry which is preliminary data.</text>
</comment>
<dbReference type="EMBL" id="JAUSUB010000011">
    <property type="protein sequence ID" value="MDQ0270967.1"/>
    <property type="molecule type" value="Genomic_DNA"/>
</dbReference>
<reference evidence="1 2" key="1">
    <citation type="submission" date="2023-07" db="EMBL/GenBank/DDBJ databases">
        <title>Genomic Encyclopedia of Type Strains, Phase IV (KMG-IV): sequencing the most valuable type-strain genomes for metagenomic binning, comparative biology and taxonomic classification.</title>
        <authorList>
            <person name="Goeker M."/>
        </authorList>
    </citation>
    <scope>NUCLEOTIDE SEQUENCE [LARGE SCALE GENOMIC DNA]</scope>
    <source>
        <strain evidence="1 2">DSM 23494</strain>
    </source>
</reference>
<name>A0ABU0AJN7_9BACI</name>